<comment type="caution">
    <text evidence="1">The sequence shown here is derived from an EMBL/GenBank/DDBJ whole genome shotgun (WGS) entry which is preliminary data.</text>
</comment>
<sequence length="50" mass="5667">MFSVVSTHVASKRLLATSLPTQILGWINPQNAPFLHTSTGWWGSVHYYKH</sequence>
<protein>
    <submittedName>
        <fullName evidence="1">Uncharacterized protein</fullName>
    </submittedName>
</protein>
<proteinExistence type="predicted"/>
<accession>A0A968KWR6</accession>
<dbReference type="RefSeq" id="WP_167695634.1">
    <property type="nucleotide sequence ID" value="NZ_CP118181.1"/>
</dbReference>
<dbReference type="Proteomes" id="UP000778951">
    <property type="component" value="Unassembled WGS sequence"/>
</dbReference>
<reference evidence="1" key="1">
    <citation type="submission" date="2020-03" db="EMBL/GenBank/DDBJ databases">
        <title>Spirochaetal bacteria isolated from arthropods constitute a novel genus Entomospira genus novum within the order Spirochaetales.</title>
        <authorList>
            <person name="Grana-Miraglia L."/>
            <person name="Sikutova S."/>
            <person name="Fingerle V."/>
            <person name="Sing A."/>
            <person name="Castillo-Ramirez S."/>
            <person name="Margos G."/>
            <person name="Rudolf I."/>
        </authorList>
    </citation>
    <scope>NUCLEOTIDE SEQUENCE</scope>
    <source>
        <strain evidence="1">BR149</strain>
    </source>
</reference>
<dbReference type="AlphaFoldDB" id="A0A968KWR6"/>
<keyword evidence="2" id="KW-1185">Reference proteome</keyword>
<evidence type="ECO:0000313" key="1">
    <source>
        <dbReference type="EMBL" id="NIZ69547.1"/>
    </source>
</evidence>
<name>A0A968KWR6_9SPIO</name>
<organism evidence="1 2">
    <name type="scientific">Entomospira culicis</name>
    <dbReference type="NCBI Taxonomy" id="2719989"/>
    <lineage>
        <taxon>Bacteria</taxon>
        <taxon>Pseudomonadati</taxon>
        <taxon>Spirochaetota</taxon>
        <taxon>Spirochaetia</taxon>
        <taxon>Spirochaetales</taxon>
        <taxon>Spirochaetaceae</taxon>
        <taxon>Entomospira</taxon>
    </lineage>
</organism>
<evidence type="ECO:0000313" key="2">
    <source>
        <dbReference type="Proteomes" id="UP000778951"/>
    </source>
</evidence>
<gene>
    <name evidence="1" type="ORF">HCT48_04870</name>
</gene>
<dbReference type="EMBL" id="JAATLM010000001">
    <property type="protein sequence ID" value="NIZ69547.1"/>
    <property type="molecule type" value="Genomic_DNA"/>
</dbReference>